<dbReference type="InterPro" id="IPR007881">
    <property type="entry name" value="UNC-50"/>
</dbReference>
<feature type="transmembrane region" description="Helical" evidence="6">
    <location>
        <begin position="42"/>
        <end position="62"/>
    </location>
</feature>
<dbReference type="Pfam" id="PF05216">
    <property type="entry name" value="UNC-50"/>
    <property type="match status" value="1"/>
</dbReference>
<dbReference type="OrthoDB" id="10027013at2759"/>
<dbReference type="GO" id="GO:0000139">
    <property type="term" value="C:Golgi membrane"/>
    <property type="evidence" value="ECO:0007669"/>
    <property type="project" value="TreeGrafter"/>
</dbReference>
<dbReference type="PANTHER" id="PTHR12841:SF6">
    <property type="entry name" value="PROTEIN UNC-50 HOMOLOG"/>
    <property type="match status" value="1"/>
</dbReference>
<dbReference type="AlphaFoldDB" id="A0A1R1PDI5"/>
<evidence type="ECO:0000313" key="8">
    <source>
        <dbReference type="Proteomes" id="UP000188320"/>
    </source>
</evidence>
<dbReference type="EMBL" id="LSSK01001691">
    <property type="protein sequence ID" value="OMH79037.1"/>
    <property type="molecule type" value="Genomic_DNA"/>
</dbReference>
<keyword evidence="3 6" id="KW-0812">Transmembrane</keyword>
<sequence length="71" mass="8358">MKPSWISLFLGNTLYAVAAIEYIYITYLGFQALPFLQRQTAFLYPAFFVFVLYFSSLFGFNISQHVVDYFF</sequence>
<evidence type="ECO:0000313" key="7">
    <source>
        <dbReference type="EMBL" id="OMH79037.1"/>
    </source>
</evidence>
<comment type="subcellular location">
    <subcellularLocation>
        <location evidence="1">Membrane</location>
        <topology evidence="1">Multi-pass membrane protein</topology>
    </subcellularLocation>
</comment>
<protein>
    <submittedName>
        <fullName evidence="7">Protein GMH1-like protein</fullName>
    </submittedName>
</protein>
<evidence type="ECO:0000256" key="4">
    <source>
        <dbReference type="ARBA" id="ARBA00022989"/>
    </source>
</evidence>
<proteinExistence type="inferred from homology"/>
<evidence type="ECO:0000256" key="3">
    <source>
        <dbReference type="ARBA" id="ARBA00022692"/>
    </source>
</evidence>
<dbReference type="PANTHER" id="PTHR12841">
    <property type="entry name" value="PROTEIN UNC-50 HOMOLOG"/>
    <property type="match status" value="1"/>
</dbReference>
<comment type="caution">
    <text evidence="7">The sequence shown here is derived from an EMBL/GenBank/DDBJ whole genome shotgun (WGS) entry which is preliminary data.</text>
</comment>
<dbReference type="Proteomes" id="UP000188320">
    <property type="component" value="Unassembled WGS sequence"/>
</dbReference>
<evidence type="ECO:0000256" key="2">
    <source>
        <dbReference type="ARBA" id="ARBA00006293"/>
    </source>
</evidence>
<organism evidence="7 8">
    <name type="scientific">Zancudomyces culisetae</name>
    <name type="common">Gut fungus</name>
    <name type="synonym">Smittium culisetae</name>
    <dbReference type="NCBI Taxonomy" id="1213189"/>
    <lineage>
        <taxon>Eukaryota</taxon>
        <taxon>Fungi</taxon>
        <taxon>Fungi incertae sedis</taxon>
        <taxon>Zoopagomycota</taxon>
        <taxon>Kickxellomycotina</taxon>
        <taxon>Harpellomycetes</taxon>
        <taxon>Harpellales</taxon>
        <taxon>Legeriomycetaceae</taxon>
        <taxon>Zancudomyces</taxon>
    </lineage>
</organism>
<accession>A0A1R1PDI5</accession>
<name>A0A1R1PDI5_ZANCU</name>
<reference evidence="8" key="1">
    <citation type="submission" date="2017-01" db="EMBL/GenBank/DDBJ databases">
        <authorList>
            <person name="Wang Y."/>
            <person name="White M."/>
            <person name="Kvist S."/>
            <person name="Moncalvo J.-M."/>
        </authorList>
    </citation>
    <scope>NUCLEOTIDE SEQUENCE [LARGE SCALE GENOMIC DNA]</scope>
    <source>
        <strain evidence="8">COL-18-3</strain>
    </source>
</reference>
<evidence type="ECO:0000256" key="5">
    <source>
        <dbReference type="ARBA" id="ARBA00023136"/>
    </source>
</evidence>
<gene>
    <name evidence="7" type="ORF">AX774_g7563</name>
</gene>
<evidence type="ECO:0000256" key="6">
    <source>
        <dbReference type="SAM" id="Phobius"/>
    </source>
</evidence>
<keyword evidence="4 6" id="KW-1133">Transmembrane helix</keyword>
<keyword evidence="5 6" id="KW-0472">Membrane</keyword>
<evidence type="ECO:0000256" key="1">
    <source>
        <dbReference type="ARBA" id="ARBA00004141"/>
    </source>
</evidence>
<comment type="similarity">
    <text evidence="2">Belongs to the unc-50 family.</text>
</comment>
<keyword evidence="8" id="KW-1185">Reference proteome</keyword>
<feature type="transmembrane region" description="Helical" evidence="6">
    <location>
        <begin position="6"/>
        <end position="30"/>
    </location>
</feature>